<dbReference type="GO" id="GO:0010181">
    <property type="term" value="F:FMN binding"/>
    <property type="evidence" value="ECO:0007669"/>
    <property type="project" value="TreeGrafter"/>
</dbReference>
<dbReference type="Proteomes" id="UP000032352">
    <property type="component" value="Chromosome"/>
</dbReference>
<protein>
    <submittedName>
        <fullName evidence="3">NAD(P)H-dependent oxidoreductase</fullName>
    </submittedName>
</protein>
<reference evidence="3 4" key="2">
    <citation type="journal article" date="2022" name="Mar. Drugs">
        <title>Bioassay-Guided Fractionation Leads to the Detection of Cholic Acid Generated by the Rare Thalassomonas sp.</title>
        <authorList>
            <person name="Pheiffer F."/>
            <person name="Schneider Y.K."/>
            <person name="Hansen E.H."/>
            <person name="Andersen J.H."/>
            <person name="Isaksson J."/>
            <person name="Busche T."/>
            <person name="R C."/>
            <person name="Kalinowski J."/>
            <person name="Zyl L.V."/>
            <person name="Trindade M."/>
        </authorList>
    </citation>
    <scope>NUCLEOTIDE SEQUENCE [LARGE SCALE GENOMIC DNA]</scope>
    <source>
        <strain evidence="3 4">XOM25</strain>
    </source>
</reference>
<dbReference type="Pfam" id="PF03358">
    <property type="entry name" value="FMN_red"/>
    <property type="match status" value="1"/>
</dbReference>
<dbReference type="PANTHER" id="PTHR30543:SF31">
    <property type="entry name" value="NADPH-DEPENDENT AZOREDUCTASE AZR"/>
    <property type="match status" value="1"/>
</dbReference>
<dbReference type="GO" id="GO:0016491">
    <property type="term" value="F:oxidoreductase activity"/>
    <property type="evidence" value="ECO:0007669"/>
    <property type="project" value="InterPro"/>
</dbReference>
<keyword evidence="4" id="KW-1185">Reference proteome</keyword>
<dbReference type="EMBL" id="CP059733">
    <property type="protein sequence ID" value="WDE06778.1"/>
    <property type="molecule type" value="Genomic_DNA"/>
</dbReference>
<gene>
    <name evidence="3" type="ORF">SG34_007710</name>
</gene>
<dbReference type="InterPro" id="IPR005025">
    <property type="entry name" value="FMN_Rdtase-like_dom"/>
</dbReference>
<dbReference type="SUPFAM" id="SSF52218">
    <property type="entry name" value="Flavoproteins"/>
    <property type="match status" value="1"/>
</dbReference>
<evidence type="ECO:0000313" key="4">
    <source>
        <dbReference type="Proteomes" id="UP000032352"/>
    </source>
</evidence>
<organism evidence="3 4">
    <name type="scientific">Thalassomonas viridans</name>
    <dbReference type="NCBI Taxonomy" id="137584"/>
    <lineage>
        <taxon>Bacteria</taxon>
        <taxon>Pseudomonadati</taxon>
        <taxon>Pseudomonadota</taxon>
        <taxon>Gammaproteobacteria</taxon>
        <taxon>Alteromonadales</taxon>
        <taxon>Colwelliaceae</taxon>
        <taxon>Thalassomonas</taxon>
    </lineage>
</organism>
<keyword evidence="1" id="KW-0288">FMN</keyword>
<evidence type="ECO:0000313" key="3">
    <source>
        <dbReference type="EMBL" id="WDE06778.1"/>
    </source>
</evidence>
<keyword evidence="1" id="KW-0285">Flavoprotein</keyword>
<feature type="domain" description="NADPH-dependent FMN reductase-like" evidence="2">
    <location>
        <begin position="1"/>
        <end position="145"/>
    </location>
</feature>
<dbReference type="InterPro" id="IPR050712">
    <property type="entry name" value="NAD(P)H-dep_reductase"/>
</dbReference>
<dbReference type="AlphaFoldDB" id="A0AAF0CAE2"/>
<dbReference type="KEGG" id="tvd:SG34_007710"/>
<sequence length="210" mass="23658">MKLLIVSASQRTPSQSAKVAGYLNQVAGQFSETHHIELCRYNLPWWDGEQESKACDGSSWPLLSARVREADALILITPEWGGMATPILKNFLLMCDMQDTAHKPVLLVSVVKGISGAYPIAELRMNALKNNKLVAVPDHLIIRNAGEMLNDHLPQQSAPDNETTKRESALKERIDYSLHMLWQYSRALSGVRQQHLDNPYPKQQEYSYGM</sequence>
<proteinExistence type="predicted"/>
<dbReference type="PANTHER" id="PTHR30543">
    <property type="entry name" value="CHROMATE REDUCTASE"/>
    <property type="match status" value="1"/>
</dbReference>
<accession>A0AAF0CAE2</accession>
<dbReference type="GO" id="GO:0005829">
    <property type="term" value="C:cytosol"/>
    <property type="evidence" value="ECO:0007669"/>
    <property type="project" value="TreeGrafter"/>
</dbReference>
<evidence type="ECO:0000259" key="2">
    <source>
        <dbReference type="Pfam" id="PF03358"/>
    </source>
</evidence>
<dbReference type="InterPro" id="IPR029039">
    <property type="entry name" value="Flavoprotein-like_sf"/>
</dbReference>
<dbReference type="Gene3D" id="3.40.50.360">
    <property type="match status" value="1"/>
</dbReference>
<name>A0AAF0CAE2_9GAMM</name>
<evidence type="ECO:0000256" key="1">
    <source>
        <dbReference type="ARBA" id="ARBA00022643"/>
    </source>
</evidence>
<dbReference type="RefSeq" id="WP_044838369.1">
    <property type="nucleotide sequence ID" value="NZ_CP059733.1"/>
</dbReference>
<reference evidence="3 4" key="1">
    <citation type="journal article" date="2015" name="Genome Announc.">
        <title>Draft Genome Sequences of Marine Isolates of Thalassomonas viridans and Thalassomonas actiniarum.</title>
        <authorList>
            <person name="Olonade I."/>
            <person name="van Zyl L.J."/>
            <person name="Trindade M."/>
        </authorList>
    </citation>
    <scope>NUCLEOTIDE SEQUENCE [LARGE SCALE GENOMIC DNA]</scope>
    <source>
        <strain evidence="3 4">XOM25</strain>
    </source>
</reference>